<evidence type="ECO:0000313" key="3">
    <source>
        <dbReference type="Proteomes" id="UP000310334"/>
    </source>
</evidence>
<evidence type="ECO:0000313" key="2">
    <source>
        <dbReference type="EMBL" id="THF79651.1"/>
    </source>
</evidence>
<keyword evidence="1" id="KW-0732">Signal</keyword>
<dbReference type="RefSeq" id="WP_136354002.1">
    <property type="nucleotide sequence ID" value="NZ_CP046266.1"/>
</dbReference>
<gene>
    <name evidence="2" type="ORF">E6W99_11570</name>
</gene>
<comment type="caution">
    <text evidence="2">The sequence shown here is derived from an EMBL/GenBank/DDBJ whole genome shotgun (WGS) entry which is preliminary data.</text>
</comment>
<dbReference type="AlphaFoldDB" id="A0A4S4BWW3"/>
<protein>
    <recommendedName>
        <fullName evidence="4">Carboxypeptidase regulatory-like domain-containing protein</fullName>
    </recommendedName>
</protein>
<evidence type="ECO:0008006" key="4">
    <source>
        <dbReference type="Google" id="ProtNLM"/>
    </source>
</evidence>
<name>A0A4S4BWW3_9BACI</name>
<dbReference type="SUPFAM" id="SSF49464">
    <property type="entry name" value="Carboxypeptidase regulatory domain-like"/>
    <property type="match status" value="1"/>
</dbReference>
<evidence type="ECO:0000256" key="1">
    <source>
        <dbReference type="SAM" id="SignalP"/>
    </source>
</evidence>
<dbReference type="OrthoDB" id="2788780at2"/>
<feature type="signal peptide" evidence="1">
    <location>
        <begin position="1"/>
        <end position="17"/>
    </location>
</feature>
<dbReference type="InterPro" id="IPR008969">
    <property type="entry name" value="CarboxyPept-like_regulatory"/>
</dbReference>
<organism evidence="2 3">
    <name type="scientific">Metabacillus sediminilitoris</name>
    <dbReference type="NCBI Taxonomy" id="2567941"/>
    <lineage>
        <taxon>Bacteria</taxon>
        <taxon>Bacillati</taxon>
        <taxon>Bacillota</taxon>
        <taxon>Bacilli</taxon>
        <taxon>Bacillales</taxon>
        <taxon>Bacillaceae</taxon>
        <taxon>Metabacillus</taxon>
    </lineage>
</organism>
<sequence>MKKMMIFFLILTVGVMASCSEKSKNKPIKENKTIDATLELNRNEFSITAWELDNSHMETVKGKILVGDEPVENVLVKVSEKRNVHTNKNGEFRLMVSRNILEKKSIHVVNADKAKIDGKFVDNQIKDSLLTLEKSISVHYPIEIDQVIENEKDKKLVDVHATVVLKEGQEYPAFGVIKYKISGTIKDADGKPAVGATVNFRRDGVEGFTMSDPSNDNGEYVIYYIPEDEENHYMNVLYKGKTYTLPENKAYLFPEDIGVNINITLPKEGTVIEDKPPTLVSTTDSGALYTGTLIGVNLDKDVKYFINIPNRDGTFVLTLPKSEWDKNPTFFQTKFMDFLEEGKKSGDVIPSEFIPKVKKNEPNQIVANK</sequence>
<feature type="chain" id="PRO_5039025353" description="Carboxypeptidase regulatory-like domain-containing protein" evidence="1">
    <location>
        <begin position="18"/>
        <end position="369"/>
    </location>
</feature>
<keyword evidence="3" id="KW-1185">Reference proteome</keyword>
<reference evidence="2 3" key="1">
    <citation type="submission" date="2019-04" db="EMBL/GenBank/DDBJ databases">
        <title>Bacillus sediminilitoris sp. nov., isolated from a tidal flat sediment on the East China Sea.</title>
        <authorList>
            <person name="Wei Y."/>
            <person name="Mao H."/>
            <person name="Fang J."/>
        </authorList>
    </citation>
    <scope>NUCLEOTIDE SEQUENCE [LARGE SCALE GENOMIC DNA]</scope>
    <source>
        <strain evidence="2 3">DSL-17</strain>
    </source>
</reference>
<dbReference type="EMBL" id="SSNT01000008">
    <property type="protein sequence ID" value="THF79651.1"/>
    <property type="molecule type" value="Genomic_DNA"/>
</dbReference>
<proteinExistence type="predicted"/>
<accession>A0A4S4BWW3</accession>
<dbReference type="Proteomes" id="UP000310334">
    <property type="component" value="Unassembled WGS sequence"/>
</dbReference>
<dbReference type="PROSITE" id="PS51257">
    <property type="entry name" value="PROKAR_LIPOPROTEIN"/>
    <property type="match status" value="1"/>
</dbReference>